<evidence type="ECO:0000256" key="1">
    <source>
        <dbReference type="ARBA" id="ARBA00004123"/>
    </source>
</evidence>
<evidence type="ECO:0000256" key="3">
    <source>
        <dbReference type="ARBA" id="ARBA00022771"/>
    </source>
</evidence>
<evidence type="ECO:0000256" key="7">
    <source>
        <dbReference type="ARBA" id="ARBA00023242"/>
    </source>
</evidence>
<keyword evidence="5" id="KW-0805">Transcription regulation</keyword>
<dbReference type="Proteomes" id="UP001177003">
    <property type="component" value="Chromosome 2"/>
</dbReference>
<accession>A0AA35YGJ4</accession>
<evidence type="ECO:0000256" key="6">
    <source>
        <dbReference type="ARBA" id="ARBA00023163"/>
    </source>
</evidence>
<comment type="subcellular location">
    <subcellularLocation>
        <location evidence="1">Nucleus</location>
    </subcellularLocation>
</comment>
<dbReference type="PROSITE" id="PS00028">
    <property type="entry name" value="ZINC_FINGER_C2H2_1"/>
    <property type="match status" value="1"/>
</dbReference>
<evidence type="ECO:0000256" key="4">
    <source>
        <dbReference type="ARBA" id="ARBA00022833"/>
    </source>
</evidence>
<evidence type="ECO:0000256" key="8">
    <source>
        <dbReference type="PROSITE-ProRule" id="PRU00042"/>
    </source>
</evidence>
<dbReference type="GO" id="GO:0008270">
    <property type="term" value="F:zinc ion binding"/>
    <property type="evidence" value="ECO:0007669"/>
    <property type="project" value="UniProtKB-KW"/>
</dbReference>
<keyword evidence="3 8" id="KW-0863">Zinc-finger</keyword>
<dbReference type="Gene3D" id="3.30.160.60">
    <property type="entry name" value="Classic Zinc Finger"/>
    <property type="match status" value="1"/>
</dbReference>
<dbReference type="PANTHER" id="PTHR45801:SF119">
    <property type="entry name" value="ZINC FINGER PROTEIN 10-LIKE"/>
    <property type="match status" value="1"/>
</dbReference>
<proteinExistence type="predicted"/>
<evidence type="ECO:0000313" key="11">
    <source>
        <dbReference type="Proteomes" id="UP001177003"/>
    </source>
</evidence>
<dbReference type="GO" id="GO:0005634">
    <property type="term" value="C:nucleus"/>
    <property type="evidence" value="ECO:0007669"/>
    <property type="project" value="UniProtKB-SubCell"/>
</dbReference>
<evidence type="ECO:0000313" key="10">
    <source>
        <dbReference type="EMBL" id="CAI9273590.1"/>
    </source>
</evidence>
<reference evidence="10" key="1">
    <citation type="submission" date="2023-04" db="EMBL/GenBank/DDBJ databases">
        <authorList>
            <person name="Vijverberg K."/>
            <person name="Xiong W."/>
            <person name="Schranz E."/>
        </authorList>
    </citation>
    <scope>NUCLEOTIDE SEQUENCE</scope>
</reference>
<dbReference type="AlphaFoldDB" id="A0AA35YGJ4"/>
<dbReference type="PANTHER" id="PTHR45801">
    <property type="entry name" value="OS07G0101800 PROTEIN"/>
    <property type="match status" value="1"/>
</dbReference>
<keyword evidence="2" id="KW-0479">Metal-binding</keyword>
<dbReference type="EMBL" id="OX465078">
    <property type="protein sequence ID" value="CAI9273590.1"/>
    <property type="molecule type" value="Genomic_DNA"/>
</dbReference>
<gene>
    <name evidence="10" type="ORF">LSALG_LOCUS13724</name>
</gene>
<dbReference type="Pfam" id="PF13912">
    <property type="entry name" value="zf-C2H2_6"/>
    <property type="match status" value="1"/>
</dbReference>
<dbReference type="PROSITE" id="PS50157">
    <property type="entry name" value="ZINC_FINGER_C2H2_2"/>
    <property type="match status" value="1"/>
</dbReference>
<sequence length="204" mass="22662">MEQYSQYLMLVKSNNSNILMNPFSSHSWEEQAFAEDGRGPFGGFVWPPRSYSCSFCKREFRSAQALGGHMNVHRKERAKLKHTVNLTSSATTCTTKMAPKNHNKQNLCKESLDPGFFPLALSPSRASSIPALGEESFETNSDTKSYVYDEDFTIAHGNGEVETNLVIGFELDSCSNTGSCCKRQKTGATPTIMDGLDLELRLAR</sequence>
<dbReference type="InterPro" id="IPR052426">
    <property type="entry name" value="Plant_dev_regulator"/>
</dbReference>
<protein>
    <recommendedName>
        <fullName evidence="9">C2H2-type domain-containing protein</fullName>
    </recommendedName>
</protein>
<keyword evidence="4" id="KW-0862">Zinc</keyword>
<name>A0AA35YGJ4_LACSI</name>
<evidence type="ECO:0000259" key="9">
    <source>
        <dbReference type="PROSITE" id="PS50157"/>
    </source>
</evidence>
<feature type="domain" description="C2H2-type" evidence="9">
    <location>
        <begin position="51"/>
        <end position="78"/>
    </location>
</feature>
<keyword evidence="6" id="KW-0804">Transcription</keyword>
<dbReference type="InterPro" id="IPR013087">
    <property type="entry name" value="Znf_C2H2_type"/>
</dbReference>
<keyword evidence="7" id="KW-0539">Nucleus</keyword>
<dbReference type="SUPFAM" id="SSF57667">
    <property type="entry name" value="beta-beta-alpha zinc fingers"/>
    <property type="match status" value="1"/>
</dbReference>
<keyword evidence="11" id="KW-1185">Reference proteome</keyword>
<dbReference type="InterPro" id="IPR036236">
    <property type="entry name" value="Znf_C2H2_sf"/>
</dbReference>
<dbReference type="SMART" id="SM00355">
    <property type="entry name" value="ZnF_C2H2"/>
    <property type="match status" value="1"/>
</dbReference>
<evidence type="ECO:0000256" key="5">
    <source>
        <dbReference type="ARBA" id="ARBA00023015"/>
    </source>
</evidence>
<evidence type="ECO:0000256" key="2">
    <source>
        <dbReference type="ARBA" id="ARBA00022723"/>
    </source>
</evidence>
<organism evidence="10 11">
    <name type="scientific">Lactuca saligna</name>
    <name type="common">Willowleaf lettuce</name>
    <dbReference type="NCBI Taxonomy" id="75948"/>
    <lineage>
        <taxon>Eukaryota</taxon>
        <taxon>Viridiplantae</taxon>
        <taxon>Streptophyta</taxon>
        <taxon>Embryophyta</taxon>
        <taxon>Tracheophyta</taxon>
        <taxon>Spermatophyta</taxon>
        <taxon>Magnoliopsida</taxon>
        <taxon>eudicotyledons</taxon>
        <taxon>Gunneridae</taxon>
        <taxon>Pentapetalae</taxon>
        <taxon>asterids</taxon>
        <taxon>campanulids</taxon>
        <taxon>Asterales</taxon>
        <taxon>Asteraceae</taxon>
        <taxon>Cichorioideae</taxon>
        <taxon>Cichorieae</taxon>
        <taxon>Lactucinae</taxon>
        <taxon>Lactuca</taxon>
    </lineage>
</organism>